<sequence length="65" mass="7553">MLTLQVTKNSANIHVIGVFDEYLRYSTSFQEKKTDLSPKMDWPQTEPTANGNPAQHVWKFKRINT</sequence>
<proteinExistence type="predicted"/>
<protein>
    <submittedName>
        <fullName evidence="2">Uncharacterized protein</fullName>
    </submittedName>
</protein>
<reference evidence="2" key="2">
    <citation type="journal article" date="2015" name="Fish Shellfish Immunol.">
        <title>Early steps in the European eel (Anguilla anguilla)-Vibrio vulnificus interaction in the gills: Role of the RtxA13 toxin.</title>
        <authorList>
            <person name="Callol A."/>
            <person name="Pajuelo D."/>
            <person name="Ebbesson L."/>
            <person name="Teles M."/>
            <person name="MacKenzie S."/>
            <person name="Amaro C."/>
        </authorList>
    </citation>
    <scope>NUCLEOTIDE SEQUENCE</scope>
</reference>
<reference evidence="2" key="1">
    <citation type="submission" date="2014-11" db="EMBL/GenBank/DDBJ databases">
        <authorList>
            <person name="Amaro Gonzalez C."/>
        </authorList>
    </citation>
    <scope>NUCLEOTIDE SEQUENCE</scope>
</reference>
<name>A0A0E9WFZ1_ANGAN</name>
<dbReference type="EMBL" id="GBXM01020179">
    <property type="protein sequence ID" value="JAH88398.1"/>
    <property type="molecule type" value="Transcribed_RNA"/>
</dbReference>
<evidence type="ECO:0000256" key="1">
    <source>
        <dbReference type="SAM" id="MobiDB-lite"/>
    </source>
</evidence>
<accession>A0A0E9WFZ1</accession>
<organism evidence="2">
    <name type="scientific">Anguilla anguilla</name>
    <name type="common">European freshwater eel</name>
    <name type="synonym">Muraena anguilla</name>
    <dbReference type="NCBI Taxonomy" id="7936"/>
    <lineage>
        <taxon>Eukaryota</taxon>
        <taxon>Metazoa</taxon>
        <taxon>Chordata</taxon>
        <taxon>Craniata</taxon>
        <taxon>Vertebrata</taxon>
        <taxon>Euteleostomi</taxon>
        <taxon>Actinopterygii</taxon>
        <taxon>Neopterygii</taxon>
        <taxon>Teleostei</taxon>
        <taxon>Anguilliformes</taxon>
        <taxon>Anguillidae</taxon>
        <taxon>Anguilla</taxon>
    </lineage>
</organism>
<dbReference type="AlphaFoldDB" id="A0A0E9WFZ1"/>
<evidence type="ECO:0000313" key="2">
    <source>
        <dbReference type="EMBL" id="JAH88398.1"/>
    </source>
</evidence>
<feature type="region of interest" description="Disordered" evidence="1">
    <location>
        <begin position="36"/>
        <end position="56"/>
    </location>
</feature>